<dbReference type="GO" id="GO:0004536">
    <property type="term" value="F:DNA nuclease activity"/>
    <property type="evidence" value="ECO:0007669"/>
    <property type="project" value="InterPro"/>
</dbReference>
<dbReference type="OrthoDB" id="9810005at2"/>
<dbReference type="GO" id="GO:0046872">
    <property type="term" value="F:metal ion binding"/>
    <property type="evidence" value="ECO:0007669"/>
    <property type="project" value="UniProtKB-KW"/>
</dbReference>
<dbReference type="SUPFAM" id="SSF51556">
    <property type="entry name" value="Metallo-dependent hydrolases"/>
    <property type="match status" value="1"/>
</dbReference>
<keyword evidence="1 3" id="KW-0479">Metal-binding</keyword>
<dbReference type="PIRSF" id="PIRSF005902">
    <property type="entry name" value="DNase_TatD"/>
    <property type="match status" value="1"/>
</dbReference>
<feature type="binding site" evidence="3">
    <location>
        <position position="247"/>
    </location>
    <ligand>
        <name>a divalent metal cation</name>
        <dbReference type="ChEBI" id="CHEBI:60240"/>
        <label>1</label>
    </ligand>
</feature>
<evidence type="ECO:0000313" key="5">
    <source>
        <dbReference type="EMBL" id="RQX01099.1"/>
    </source>
</evidence>
<dbReference type="CDD" id="cd01310">
    <property type="entry name" value="TatD_DNAse"/>
    <property type="match status" value="1"/>
</dbReference>
<dbReference type="NCBIfam" id="TIGR00010">
    <property type="entry name" value="YchF/TatD family DNA exonuclease"/>
    <property type="match status" value="1"/>
</dbReference>
<dbReference type="EMBL" id="QGSY01000340">
    <property type="protein sequence ID" value="RQX01099.1"/>
    <property type="molecule type" value="Genomic_DNA"/>
</dbReference>
<feature type="binding site" evidence="3">
    <location>
        <position position="136"/>
    </location>
    <ligand>
        <name>a divalent metal cation</name>
        <dbReference type="ChEBI" id="CHEBI:60240"/>
        <label>1</label>
    </ligand>
</feature>
<dbReference type="InterPro" id="IPR015991">
    <property type="entry name" value="TatD/YcfH-like"/>
</dbReference>
<feature type="compositionally biased region" description="Basic and acidic residues" evidence="4">
    <location>
        <begin position="9"/>
        <end position="21"/>
    </location>
</feature>
<evidence type="ECO:0000256" key="3">
    <source>
        <dbReference type="PIRSR" id="PIRSR005902-1"/>
    </source>
</evidence>
<gene>
    <name evidence="5" type="ORF">DLJ58_33230</name>
</gene>
<dbReference type="AlphaFoldDB" id="A0A3N9WKB9"/>
<feature type="binding site" evidence="3">
    <location>
        <position position="173"/>
    </location>
    <ligand>
        <name>a divalent metal cation</name>
        <dbReference type="ChEBI" id="CHEBI:60240"/>
        <label>2</label>
    </ligand>
</feature>
<evidence type="ECO:0000313" key="6">
    <source>
        <dbReference type="Proteomes" id="UP000266889"/>
    </source>
</evidence>
<keyword evidence="6" id="KW-1185">Reference proteome</keyword>
<name>A0A3N9WKB9_9ACTN</name>
<dbReference type="Gene3D" id="3.20.20.140">
    <property type="entry name" value="Metal-dependent hydrolases"/>
    <property type="match status" value="1"/>
</dbReference>
<dbReference type="Proteomes" id="UP000266889">
    <property type="component" value="Unassembled WGS sequence"/>
</dbReference>
<dbReference type="InterPro" id="IPR032466">
    <property type="entry name" value="Metal_Hydrolase"/>
</dbReference>
<accession>A0A3N9WKB9</accession>
<feature type="binding site" evidence="3">
    <location>
        <position position="197"/>
    </location>
    <ligand>
        <name>a divalent metal cation</name>
        <dbReference type="ChEBI" id="CHEBI:60240"/>
        <label>2</label>
    </ligand>
</feature>
<comment type="caution">
    <text evidence="5">The sequence shown here is derived from an EMBL/GenBank/DDBJ whole genome shotgun (WGS) entry which is preliminary data.</text>
</comment>
<dbReference type="FunFam" id="3.20.20.140:FF:000005">
    <property type="entry name" value="TatD family hydrolase"/>
    <property type="match status" value="1"/>
</dbReference>
<organism evidence="5 6">
    <name type="scientific">Micromonospora arida</name>
    <dbReference type="NCBI Taxonomy" id="2203715"/>
    <lineage>
        <taxon>Bacteria</taxon>
        <taxon>Bacillati</taxon>
        <taxon>Actinomycetota</taxon>
        <taxon>Actinomycetes</taxon>
        <taxon>Micromonosporales</taxon>
        <taxon>Micromonosporaceae</taxon>
        <taxon>Micromonospora</taxon>
    </lineage>
</organism>
<proteinExistence type="predicted"/>
<evidence type="ECO:0000256" key="4">
    <source>
        <dbReference type="SAM" id="MobiDB-lite"/>
    </source>
</evidence>
<evidence type="ECO:0000256" key="2">
    <source>
        <dbReference type="ARBA" id="ARBA00022801"/>
    </source>
</evidence>
<evidence type="ECO:0000256" key="1">
    <source>
        <dbReference type="ARBA" id="ARBA00022723"/>
    </source>
</evidence>
<reference evidence="5 6" key="1">
    <citation type="submission" date="2018-05" db="EMBL/GenBank/DDBJ databases">
        <title>Micromonospora from Atacama Desert.</title>
        <authorList>
            <person name="Carro L."/>
            <person name="Goodfellow M."/>
            <person name="Klenk H.-P."/>
        </authorList>
    </citation>
    <scope>NUCLEOTIDE SEQUENCE [LARGE SCALE GENOMIC DNA]</scope>
    <source>
        <strain evidence="5 6">LB32</strain>
    </source>
</reference>
<dbReference type="GO" id="GO:0016788">
    <property type="term" value="F:hydrolase activity, acting on ester bonds"/>
    <property type="evidence" value="ECO:0007669"/>
    <property type="project" value="InterPro"/>
</dbReference>
<sequence length="299" mass="31956">MLSLMSEPTESRRERAARRAGEFPPAPESLPRAVLDSHTHLDITVSEAGVPGGGPADDPVAVAIALAAKVGVDRLVQVGVDVASSRWGAATADEYPAVLATVALHPNEAPRLSDLDEALREIESLAARDRVRGIGETGMDFFRTGDEGRAAQEQSFRAHIAIAKRYDKTLVIHDRDAHADVLRILDDEGAPDRVVLHCFSGDADFARECVRRGYLLSFAGTVTFGSATELRAAAALTPVDQMLVETDAPYLTPMPYRGRPNASYLIPLTVRALAATTGSDLDELCAAISATGDRAFGPW</sequence>
<keyword evidence="2" id="KW-0378">Hydrolase</keyword>
<protein>
    <submittedName>
        <fullName evidence="5">AraC family transcriptional regulator</fullName>
    </submittedName>
</protein>
<dbReference type="Pfam" id="PF01026">
    <property type="entry name" value="TatD_DNase"/>
    <property type="match status" value="1"/>
</dbReference>
<feature type="binding site" evidence="3">
    <location>
        <position position="40"/>
    </location>
    <ligand>
        <name>a divalent metal cation</name>
        <dbReference type="ChEBI" id="CHEBI:60240"/>
        <label>1</label>
    </ligand>
</feature>
<dbReference type="RefSeq" id="WP_124862973.1">
    <property type="nucleotide sequence ID" value="NZ_JBEXIG010000002.1"/>
</dbReference>
<dbReference type="PANTHER" id="PTHR46124">
    <property type="entry name" value="D-AMINOACYL-TRNA DEACYLASE"/>
    <property type="match status" value="1"/>
</dbReference>
<dbReference type="PANTHER" id="PTHR46124:SF2">
    <property type="entry name" value="D-AMINOACYL-TRNA DEACYLASE"/>
    <property type="match status" value="1"/>
</dbReference>
<feature type="region of interest" description="Disordered" evidence="4">
    <location>
        <begin position="1"/>
        <end position="31"/>
    </location>
</feature>
<dbReference type="InterPro" id="IPR001130">
    <property type="entry name" value="TatD-like"/>
</dbReference>
<feature type="binding site" evidence="3">
    <location>
        <position position="38"/>
    </location>
    <ligand>
        <name>a divalent metal cation</name>
        <dbReference type="ChEBI" id="CHEBI:60240"/>
        <label>1</label>
    </ligand>
</feature>
<dbReference type="GO" id="GO:0005829">
    <property type="term" value="C:cytosol"/>
    <property type="evidence" value="ECO:0007669"/>
    <property type="project" value="TreeGrafter"/>
</dbReference>